<dbReference type="CDD" id="cd04077">
    <property type="entry name" value="Peptidases_S8_PCSK9_ProteinaseK_like"/>
    <property type="match status" value="1"/>
</dbReference>
<dbReference type="InterPro" id="IPR023827">
    <property type="entry name" value="Peptidase_S8_Asp-AS"/>
</dbReference>
<dbReference type="PRINTS" id="PR00723">
    <property type="entry name" value="SUBTILISIN"/>
</dbReference>
<dbReference type="PROSITE" id="PS00138">
    <property type="entry name" value="SUBTILASE_SER"/>
    <property type="match status" value="1"/>
</dbReference>
<evidence type="ECO:0000256" key="3">
    <source>
        <dbReference type="ARBA" id="ARBA00022737"/>
    </source>
</evidence>
<dbReference type="Pfam" id="PF00041">
    <property type="entry name" value="fn3"/>
    <property type="match status" value="6"/>
</dbReference>
<sequence>MLRLTATKSFAFRILLVLGLVFATVLATTPAQAYIAVARGTYIVQVKDGSAATVRALISKLGETPHDELTEVMDGFILDLTDSEVAALRADSNVLQVVADQPMSLLDTQSPTPSWGLDRIDQTNTTYDNAYNYPASAGAGVRVYIVDTGVMASDPDFAGRVETGFDAFGQNLQGADCNTNGHGTHVAGTVAGTRYGVAKKATIVPVRVLGCTGSGSWSGFITAMDWIIANHPAGTPGVMNASLGGGKYQLVNDAVQKLFAAGITPVIAAGNSNADACAYSPSSTPNAITVGASTNADARASFSNFGDCVDVFAPGSNILSNNNFDASTPRSLSGTSMASPHVAGLAALYLGDNKAASPSDVAVAIQAGAQAGIVVDAKSLNGNYLINTRFTNAALPPVGAPTALVASNIASTSVTVSWTAPSGTQAANSYKVEYREAAATAFTSVDSATTSASLTSLKGNTTYSVRVSSVSGTTTSPASSELVFTTLGTVADAPSNLRSTSIFGSQVSLAWDAPLNGNGSRITGYEVWVQTASNWNRQLTTSTTVANVTSLTANTTYSFRVLAVNAIGVSEPSNVLSVTTTAATPTIVILRERSNWTATTITVNWDVVAPIDATTPITYRAVVTNTANNTVFGTFTVATNSIALTGLTRYTIYSMVVTAFSGTVAGPPSNPYTFRTLADVPSAPTPVYVQKFSDTQFNIRWQSPSDSGGVPITGYKVEQLVSGAWTVVASPAATVYNHLVAAPAPGVVEQYRVSAVNSIGASAAVNVNVVGTAMAPQPPTGLTFTPVAGTNNGTLTWVPPTNNGGGAITGYIVKRSTDGGSTFTTLTSNLNATSFTTALPPKGATYTFAVAAINSGGSSVNSTSVSYSSQTSVPGAPAMPATSFTADGLLTVTWRAPVDNGGSAITSYKLQRLINAQWSTIREGIALEAKLTREAPGTSYSLRVIAVNALGEGVPSAVAVTSVPFAKSTAPRNLSADSTSQNNRVIFTWQVPENTGGAVVSSYRLEYSANGTSWFGVAITSALTATVSSPPKGTTYTYRVFANTPAGLSDASNLVTVTVAASKPNSPSPRSINFASDGSILLAWYAPGDTGGSPVTGYRVEVSTNGTTFADLTTTAGNVLSATAPRANPGVLVSFRIYAISALGESNASSVFRIQMPFLKPTAPLNFTAVDNGSSVAVAWAAPENLGGATSASYRVMFSRDAGVTWSTSSVTNALSTNTIRPSKGTTWQYRVVANTQFGLGDFSNVVSITVAASAPSVPNWSRVGFAADGSIDLRFNTPSDNGGSPITGYTVQKSVDQVNWTTVATPAFGTNALTLPRENPGVRLFVRVTATNALGVSVPSVTSIQMPFLKPSAAQNFTVVDSQTFVRATWAAAADLGGSTYVVYRIDVSRDGGTNWSQLTTVSGSSTSANLTRPTKGTTWQYRMTTFTSFGAGDSTAAIAITAAATVPSSPSIRSFTMNSDQTMSLSFNGPSDQGGVALTGYVVERSANGSTWTVMSNLTAAGGPVVLEKQAPGTLIYVRVIALNSIGASAPSSWRALQAPFLQASAVQNLTATPGSFVTLRWEAPSNLGGSTSVSYYRLESSVDGVNWSNFANVTGTTWNVSNPAKGTTMNYRVTAFTGFGIGLPSNVVSATAPTTAPSSVTSVTASRTSATQFTVNFNRPSDLGGLAEWTYRLERQQGNAYAAVTSAAGAGSNSVQVDAPATNVTVFYRIIATNAKGDSVAYTFWLRG</sequence>
<name>A0A6J6N5R0_9ZZZZ</name>
<dbReference type="FunFam" id="3.40.50.200:FF:000014">
    <property type="entry name" value="Proteinase K"/>
    <property type="match status" value="1"/>
</dbReference>
<dbReference type="PROSITE" id="PS00136">
    <property type="entry name" value="SUBTILASE_ASP"/>
    <property type="match status" value="1"/>
</dbReference>
<evidence type="ECO:0000313" key="7">
    <source>
        <dbReference type="EMBL" id="CAB4681502.1"/>
    </source>
</evidence>
<dbReference type="InterPro" id="IPR023828">
    <property type="entry name" value="Peptidase_S8_Ser-AS"/>
</dbReference>
<dbReference type="InterPro" id="IPR037045">
    <property type="entry name" value="S8pro/Inhibitor_I9_sf"/>
</dbReference>
<dbReference type="PROSITE" id="PS50853">
    <property type="entry name" value="FN3"/>
    <property type="match status" value="13"/>
</dbReference>
<evidence type="ECO:0000259" key="6">
    <source>
        <dbReference type="PROSITE" id="PS50853"/>
    </source>
</evidence>
<dbReference type="CDD" id="cd00063">
    <property type="entry name" value="FN3"/>
    <property type="match status" value="13"/>
</dbReference>
<dbReference type="InterPro" id="IPR003961">
    <property type="entry name" value="FN3_dom"/>
</dbReference>
<dbReference type="Pfam" id="PF00082">
    <property type="entry name" value="Peptidase_S8"/>
    <property type="match status" value="1"/>
</dbReference>
<feature type="domain" description="Fibronectin type-III" evidence="6">
    <location>
        <begin position="1163"/>
        <end position="1254"/>
    </location>
</feature>
<dbReference type="GO" id="GO:0006508">
    <property type="term" value="P:proteolysis"/>
    <property type="evidence" value="ECO:0007669"/>
    <property type="project" value="UniProtKB-KW"/>
</dbReference>
<keyword evidence="5" id="KW-0720">Serine protease</keyword>
<dbReference type="InterPro" id="IPR022398">
    <property type="entry name" value="Peptidase_S8_His-AS"/>
</dbReference>
<dbReference type="GO" id="GO:0004252">
    <property type="term" value="F:serine-type endopeptidase activity"/>
    <property type="evidence" value="ECO:0007669"/>
    <property type="project" value="InterPro"/>
</dbReference>
<evidence type="ECO:0000256" key="5">
    <source>
        <dbReference type="ARBA" id="ARBA00022825"/>
    </source>
</evidence>
<reference evidence="7" key="1">
    <citation type="submission" date="2020-05" db="EMBL/GenBank/DDBJ databases">
        <authorList>
            <person name="Chiriac C."/>
            <person name="Salcher M."/>
            <person name="Ghai R."/>
            <person name="Kavagutti S V."/>
        </authorList>
    </citation>
    <scope>NUCLEOTIDE SEQUENCE</scope>
</reference>
<dbReference type="EMBL" id="CAEZXK010000005">
    <property type="protein sequence ID" value="CAB4681502.1"/>
    <property type="molecule type" value="Genomic_DNA"/>
</dbReference>
<feature type="domain" description="Fibronectin type-III" evidence="6">
    <location>
        <begin position="1066"/>
        <end position="1162"/>
    </location>
</feature>
<dbReference type="InterPro" id="IPR034193">
    <property type="entry name" value="PCSK9_ProteinaseK-like"/>
</dbReference>
<dbReference type="InterPro" id="IPR015500">
    <property type="entry name" value="Peptidase_S8_subtilisin-rel"/>
</dbReference>
<dbReference type="SUPFAM" id="SSF52743">
    <property type="entry name" value="Subtilisin-like"/>
    <property type="match status" value="1"/>
</dbReference>
<organism evidence="7">
    <name type="scientific">freshwater metagenome</name>
    <dbReference type="NCBI Taxonomy" id="449393"/>
    <lineage>
        <taxon>unclassified sequences</taxon>
        <taxon>metagenomes</taxon>
        <taxon>ecological metagenomes</taxon>
    </lineage>
</organism>
<dbReference type="PRINTS" id="PR00014">
    <property type="entry name" value="FNTYPEIII"/>
</dbReference>
<dbReference type="Gene3D" id="2.60.40.10">
    <property type="entry name" value="Immunoglobulins"/>
    <property type="match status" value="14"/>
</dbReference>
<dbReference type="SUPFAM" id="SSF49265">
    <property type="entry name" value="Fibronectin type III"/>
    <property type="match status" value="8"/>
</dbReference>
<dbReference type="InterPro" id="IPR036116">
    <property type="entry name" value="FN3_sf"/>
</dbReference>
<keyword evidence="3" id="KW-0677">Repeat</keyword>
<dbReference type="PANTHER" id="PTHR13817">
    <property type="entry name" value="TITIN"/>
    <property type="match status" value="1"/>
</dbReference>
<feature type="domain" description="Fibronectin type-III" evidence="6">
    <location>
        <begin position="778"/>
        <end position="874"/>
    </location>
</feature>
<feature type="domain" description="Fibronectin type-III" evidence="6">
    <location>
        <begin position="1448"/>
        <end position="1544"/>
    </location>
</feature>
<proteinExistence type="inferred from homology"/>
<feature type="domain" description="Fibronectin type-III" evidence="6">
    <location>
        <begin position="683"/>
        <end position="775"/>
    </location>
</feature>
<accession>A0A6J6N5R0</accession>
<feature type="domain" description="Fibronectin type-III" evidence="6">
    <location>
        <begin position="493"/>
        <end position="583"/>
    </location>
</feature>
<dbReference type="InterPro" id="IPR000209">
    <property type="entry name" value="Peptidase_S8/S53_dom"/>
</dbReference>
<feature type="domain" description="Fibronectin type-III" evidence="6">
    <location>
        <begin position="876"/>
        <end position="966"/>
    </location>
</feature>
<feature type="domain" description="Fibronectin type-III" evidence="6">
    <location>
        <begin position="1545"/>
        <end position="1641"/>
    </location>
</feature>
<evidence type="ECO:0000256" key="4">
    <source>
        <dbReference type="ARBA" id="ARBA00022801"/>
    </source>
</evidence>
<feature type="domain" description="Fibronectin type-III" evidence="6">
    <location>
        <begin position="400"/>
        <end position="489"/>
    </location>
</feature>
<dbReference type="Gene3D" id="3.30.70.80">
    <property type="entry name" value="Peptidase S8 propeptide/proteinase inhibitor I9"/>
    <property type="match status" value="1"/>
</dbReference>
<evidence type="ECO:0000256" key="1">
    <source>
        <dbReference type="ARBA" id="ARBA00011073"/>
    </source>
</evidence>
<dbReference type="PROSITE" id="PS00137">
    <property type="entry name" value="SUBTILASE_HIS"/>
    <property type="match status" value="1"/>
</dbReference>
<keyword evidence="2" id="KW-0645">Protease</keyword>
<dbReference type="InterPro" id="IPR050964">
    <property type="entry name" value="Striated_Muscle_Regulatory"/>
</dbReference>
<feature type="domain" description="Fibronectin type-III" evidence="6">
    <location>
        <begin position="1354"/>
        <end position="1447"/>
    </location>
</feature>
<dbReference type="SMART" id="SM00060">
    <property type="entry name" value="FN3"/>
    <property type="match status" value="14"/>
</dbReference>
<comment type="similarity">
    <text evidence="1">Belongs to the peptidase S8 family.</text>
</comment>
<gene>
    <name evidence="7" type="ORF">UFOPK2370_00327</name>
</gene>
<dbReference type="PROSITE" id="PS51892">
    <property type="entry name" value="SUBTILASE"/>
    <property type="match status" value="1"/>
</dbReference>
<evidence type="ECO:0000256" key="2">
    <source>
        <dbReference type="ARBA" id="ARBA00022670"/>
    </source>
</evidence>
<feature type="domain" description="Fibronectin type-III" evidence="6">
    <location>
        <begin position="1255"/>
        <end position="1353"/>
    </location>
</feature>
<keyword evidence="4" id="KW-0378">Hydrolase</keyword>
<dbReference type="InterPro" id="IPR036852">
    <property type="entry name" value="Peptidase_S8/S53_dom_sf"/>
</dbReference>
<feature type="domain" description="Fibronectin type-III" evidence="6">
    <location>
        <begin position="584"/>
        <end position="679"/>
    </location>
</feature>
<dbReference type="InterPro" id="IPR013783">
    <property type="entry name" value="Ig-like_fold"/>
</dbReference>
<feature type="domain" description="Fibronectin type-III" evidence="6">
    <location>
        <begin position="970"/>
        <end position="1062"/>
    </location>
</feature>
<dbReference type="PANTHER" id="PTHR13817:SF73">
    <property type="entry name" value="FIBRONECTIN TYPE-III DOMAIN-CONTAINING PROTEIN"/>
    <property type="match status" value="1"/>
</dbReference>
<protein>
    <submittedName>
        <fullName evidence="7">Unannotated protein</fullName>
    </submittedName>
</protein>
<dbReference type="Gene3D" id="3.40.50.200">
    <property type="entry name" value="Peptidase S8/S53 domain"/>
    <property type="match status" value="1"/>
</dbReference>